<evidence type="ECO:0000259" key="2">
    <source>
        <dbReference type="Pfam" id="PF25475"/>
    </source>
</evidence>
<dbReference type="AlphaFoldDB" id="A0AAN7FIT1"/>
<evidence type="ECO:0000313" key="4">
    <source>
        <dbReference type="Proteomes" id="UP001324115"/>
    </source>
</evidence>
<evidence type="ECO:0000256" key="1">
    <source>
        <dbReference type="SAM" id="MobiDB-lite"/>
    </source>
</evidence>
<dbReference type="InterPro" id="IPR057225">
    <property type="entry name" value="DUF7903"/>
</dbReference>
<dbReference type="Pfam" id="PF25475">
    <property type="entry name" value="DUF7903"/>
    <property type="match status" value="1"/>
</dbReference>
<evidence type="ECO:0000313" key="3">
    <source>
        <dbReference type="EMBL" id="KAK4594847.1"/>
    </source>
</evidence>
<accession>A0AAN7FIT1</accession>
<organism evidence="3 4">
    <name type="scientific">Quercus rubra</name>
    <name type="common">Northern red oak</name>
    <name type="synonym">Quercus borealis</name>
    <dbReference type="NCBI Taxonomy" id="3512"/>
    <lineage>
        <taxon>Eukaryota</taxon>
        <taxon>Viridiplantae</taxon>
        <taxon>Streptophyta</taxon>
        <taxon>Embryophyta</taxon>
        <taxon>Tracheophyta</taxon>
        <taxon>Spermatophyta</taxon>
        <taxon>Magnoliopsida</taxon>
        <taxon>eudicotyledons</taxon>
        <taxon>Gunneridae</taxon>
        <taxon>Pentapetalae</taxon>
        <taxon>rosids</taxon>
        <taxon>fabids</taxon>
        <taxon>Fagales</taxon>
        <taxon>Fagaceae</taxon>
        <taxon>Quercus</taxon>
    </lineage>
</organism>
<feature type="region of interest" description="Disordered" evidence="1">
    <location>
        <begin position="1"/>
        <end position="26"/>
    </location>
</feature>
<proteinExistence type="predicted"/>
<reference evidence="3 4" key="1">
    <citation type="journal article" date="2023" name="G3 (Bethesda)">
        <title>A haplotype-resolved chromosome-scale genome for Quercus rubra L. provides insights into the genetics of adaptive traits for red oak species.</title>
        <authorList>
            <person name="Kapoor B."/>
            <person name="Jenkins J."/>
            <person name="Schmutz J."/>
            <person name="Zhebentyayeva T."/>
            <person name="Kuelheim C."/>
            <person name="Coggeshall M."/>
            <person name="Heim C."/>
            <person name="Lasky J.R."/>
            <person name="Leites L."/>
            <person name="Islam-Faridi N."/>
            <person name="Romero-Severson J."/>
            <person name="DeLeo V.L."/>
            <person name="Lucas S.M."/>
            <person name="Lazic D."/>
            <person name="Gailing O."/>
            <person name="Carlson J."/>
            <person name="Staton M."/>
        </authorList>
    </citation>
    <scope>NUCLEOTIDE SEQUENCE [LARGE SCALE GENOMIC DNA]</scope>
    <source>
        <strain evidence="3">Pseudo-F2</strain>
    </source>
</reference>
<feature type="compositionally biased region" description="Basic residues" evidence="1">
    <location>
        <begin position="1"/>
        <end position="10"/>
    </location>
</feature>
<dbReference type="EMBL" id="JAXUIC010000004">
    <property type="protein sequence ID" value="KAK4594847.1"/>
    <property type="molecule type" value="Genomic_DNA"/>
</dbReference>
<dbReference type="PANTHER" id="PTHR35481">
    <property type="entry name" value="DNA-DIRECTED RNA POLYMERASE SUBUNIT ALPHA"/>
    <property type="match status" value="1"/>
</dbReference>
<comment type="caution">
    <text evidence="3">The sequence shown here is derived from an EMBL/GenBank/DDBJ whole genome shotgun (WGS) entry which is preliminary data.</text>
</comment>
<name>A0AAN7FIT1_QUERU</name>
<protein>
    <recommendedName>
        <fullName evidence="2">DUF7903 domain-containing protein</fullName>
    </recommendedName>
</protein>
<gene>
    <name evidence="3" type="ORF">RGQ29_018539</name>
</gene>
<dbReference type="Proteomes" id="UP001324115">
    <property type="component" value="Unassembled WGS sequence"/>
</dbReference>
<sequence>MAYIPPHKRHSYEAASSSDRPSPIPQSLVPQFRRNLNLRLPPKPFSQRSRKIVYNYAEQAIYTWFPVGLDHNHQFPSSVRVVPVPLQLFERTTGTNPLVLFNNNNNNHPVEQMRSPWVYIAENVVSNLLSSFENVRNKKLDLEDVKQKLVARFGKILFHESPSISKETTRVGLATETTLSQLRRSFYTNIPNSYMENIKGEAAQKIKFDFEEEKDLYHVKLCDATLPDSNISCKCSVIKEDKRLQLYKIELQQVRHMVVDISCLDKNLDLRLMLSTKRILTTLTDDEMQSIRSLINSAILDPDVKGGLRWPLGRTSSGGRYCVVGVSHTIAKDYKSSSLRLKVRHADRYNFRTSTRETTREITMKLKNIVSLLQLQEQEVEVSLVSKMLKDHLRLIWDHFLCCEHFFDMK</sequence>
<keyword evidence="4" id="KW-1185">Reference proteome</keyword>
<dbReference type="PANTHER" id="PTHR35481:SF1">
    <property type="entry name" value="DNA-DIRECTED RNA POLYMERASE SUBUNIT ALPHA"/>
    <property type="match status" value="1"/>
</dbReference>
<feature type="domain" description="DUF7903" evidence="2">
    <location>
        <begin position="48"/>
        <end position="400"/>
    </location>
</feature>